<name>A0ABN6YAZ7_9MICO</name>
<geneLocation type="plasmid" evidence="3 4">
    <name>pNBRC108728a</name>
</geneLocation>
<reference evidence="4" key="1">
    <citation type="journal article" date="2019" name="Int. J. Syst. Evol. Microbiol.">
        <title>The Global Catalogue of Microorganisms (GCM) 10K type strain sequencing project: providing services to taxonomists for standard genome sequencing and annotation.</title>
        <authorList>
            <consortium name="The Broad Institute Genomics Platform"/>
            <consortium name="The Broad Institute Genome Sequencing Center for Infectious Disease"/>
            <person name="Wu L."/>
            <person name="Ma J."/>
        </authorList>
    </citation>
    <scope>NUCLEOTIDE SEQUENCE [LARGE SCALE GENOMIC DNA]</scope>
    <source>
        <strain evidence="4">NBRC 108728</strain>
    </source>
</reference>
<evidence type="ECO:0000313" key="3">
    <source>
        <dbReference type="EMBL" id="BDZ52703.1"/>
    </source>
</evidence>
<dbReference type="Gene3D" id="3.40.50.300">
    <property type="entry name" value="P-loop containing nucleotide triphosphate hydrolases"/>
    <property type="match status" value="1"/>
</dbReference>
<dbReference type="InterPro" id="IPR027417">
    <property type="entry name" value="P-loop_NTPase"/>
</dbReference>
<organism evidence="3 4">
    <name type="scientific">Frondihabitans sucicola</name>
    <dbReference type="NCBI Taxonomy" id="1268041"/>
    <lineage>
        <taxon>Bacteria</taxon>
        <taxon>Bacillati</taxon>
        <taxon>Actinomycetota</taxon>
        <taxon>Actinomycetes</taxon>
        <taxon>Micrococcales</taxon>
        <taxon>Microbacteriaceae</taxon>
        <taxon>Frondihabitans</taxon>
    </lineage>
</organism>
<dbReference type="Proteomes" id="UP001321486">
    <property type="component" value="Plasmid pNBRC108728a"/>
</dbReference>
<dbReference type="CDD" id="cd18793">
    <property type="entry name" value="SF2_C_SNF"/>
    <property type="match status" value="1"/>
</dbReference>
<sequence>MFNLGGEVWNIADIISPDELGSKGEFVREWGYDTQKGVMISDPAALGSHLREIGLFHGHSAEEVGRAMPKPHVLELNCDADPAALDAIKGDAAEMARLILDRNTHRHTRFQAAGDLNAQFRQATGIAKAPFVAEYVRTLLASHERVILFGWHREVYDIWMDALEDFNPMLYTGSENSSRKDKSKNAFITGESRVLLMSLRSGAGVDGMQKVCNQVVFGELDWSPAVHKQGIGRASRPGMDMSRPVVAHYLVSDMGSDPVVAEALGIKRQQAEPLMSRDGELLGDVTAVENGHARALAEYILGASEAARLSLPDEPLAA</sequence>
<dbReference type="InterPro" id="IPR049730">
    <property type="entry name" value="SNF2/RAD54-like_C"/>
</dbReference>
<evidence type="ECO:0000256" key="1">
    <source>
        <dbReference type="ARBA" id="ARBA00022801"/>
    </source>
</evidence>
<dbReference type="Pfam" id="PF00271">
    <property type="entry name" value="Helicase_C"/>
    <property type="match status" value="1"/>
</dbReference>
<accession>A0ABN6YAZ7</accession>
<keyword evidence="1" id="KW-0378">Hydrolase</keyword>
<keyword evidence="4" id="KW-1185">Reference proteome</keyword>
<evidence type="ECO:0000259" key="2">
    <source>
        <dbReference type="Pfam" id="PF00271"/>
    </source>
</evidence>
<dbReference type="PANTHER" id="PTHR45766">
    <property type="entry name" value="DNA ANNEALING HELICASE AND ENDONUCLEASE ZRANB3 FAMILY MEMBER"/>
    <property type="match status" value="1"/>
</dbReference>
<dbReference type="EMBL" id="AP027733">
    <property type="protein sequence ID" value="BDZ52703.1"/>
    <property type="molecule type" value="Genomic_DNA"/>
</dbReference>
<gene>
    <name evidence="3" type="ORF">GCM10025867_49440</name>
</gene>
<feature type="domain" description="Helicase C-terminal" evidence="2">
    <location>
        <begin position="135"/>
        <end position="238"/>
    </location>
</feature>
<keyword evidence="3" id="KW-0614">Plasmid</keyword>
<evidence type="ECO:0000313" key="4">
    <source>
        <dbReference type="Proteomes" id="UP001321486"/>
    </source>
</evidence>
<proteinExistence type="predicted"/>
<dbReference type="SUPFAM" id="SSF52540">
    <property type="entry name" value="P-loop containing nucleoside triphosphate hydrolases"/>
    <property type="match status" value="1"/>
</dbReference>
<dbReference type="InterPro" id="IPR001650">
    <property type="entry name" value="Helicase_C-like"/>
</dbReference>
<dbReference type="PANTHER" id="PTHR45766:SF6">
    <property type="entry name" value="SWI_SNF-RELATED MATRIX-ASSOCIATED ACTIN-DEPENDENT REGULATOR OF CHROMATIN SUBFAMILY A-LIKE PROTEIN 1"/>
    <property type="match status" value="1"/>
</dbReference>
<protein>
    <recommendedName>
        <fullName evidence="2">Helicase C-terminal domain-containing protein</fullName>
    </recommendedName>
</protein>